<protein>
    <submittedName>
        <fullName evidence="4">Uncharacterized protein</fullName>
    </submittedName>
</protein>
<dbReference type="PANTHER" id="PTHR33207">
    <property type="entry name" value="F-BOX DOMAIN CONTAINING PROTEIN-RELATED"/>
    <property type="match status" value="1"/>
</dbReference>
<evidence type="ECO:0000256" key="1">
    <source>
        <dbReference type="SAM" id="MobiDB-lite"/>
    </source>
</evidence>
<feature type="region of interest" description="Disordered" evidence="1">
    <location>
        <begin position="1"/>
        <end position="22"/>
    </location>
</feature>
<organism evidence="4 5">
    <name type="scientific">Dichanthelium oligosanthes</name>
    <dbReference type="NCBI Taxonomy" id="888268"/>
    <lineage>
        <taxon>Eukaryota</taxon>
        <taxon>Viridiplantae</taxon>
        <taxon>Streptophyta</taxon>
        <taxon>Embryophyta</taxon>
        <taxon>Tracheophyta</taxon>
        <taxon>Spermatophyta</taxon>
        <taxon>Magnoliopsida</taxon>
        <taxon>Liliopsida</taxon>
        <taxon>Poales</taxon>
        <taxon>Poaceae</taxon>
        <taxon>PACMAD clade</taxon>
        <taxon>Panicoideae</taxon>
        <taxon>Panicodae</taxon>
        <taxon>Paniceae</taxon>
        <taxon>Dichantheliinae</taxon>
        <taxon>Dichanthelium</taxon>
    </lineage>
</organism>
<comment type="caution">
    <text evidence="4">The sequence shown here is derived from an EMBL/GenBank/DDBJ whole genome shotgun (WGS) entry which is preliminary data.</text>
</comment>
<evidence type="ECO:0000259" key="2">
    <source>
        <dbReference type="Pfam" id="PF00646"/>
    </source>
</evidence>
<feature type="compositionally biased region" description="Pro residues" evidence="1">
    <location>
        <begin position="8"/>
        <end position="17"/>
    </location>
</feature>
<feature type="domain" description="F-box protein AT5G49610-like beta-propeller" evidence="3">
    <location>
        <begin position="117"/>
        <end position="184"/>
    </location>
</feature>
<dbReference type="Pfam" id="PF00646">
    <property type="entry name" value="F-box"/>
    <property type="match status" value="1"/>
</dbReference>
<accession>A0A1E5UWS3</accession>
<dbReference type="Proteomes" id="UP000095767">
    <property type="component" value="Unassembled WGS sequence"/>
</dbReference>
<keyword evidence="5" id="KW-1185">Reference proteome</keyword>
<feature type="non-terminal residue" evidence="4">
    <location>
        <position position="1"/>
    </location>
</feature>
<dbReference type="InterPro" id="IPR056594">
    <property type="entry name" value="AT5G49610-like_b-prop"/>
</dbReference>
<dbReference type="OrthoDB" id="683445at2759"/>
<feature type="domain" description="F-box" evidence="2">
    <location>
        <begin position="29"/>
        <end position="66"/>
    </location>
</feature>
<dbReference type="SUPFAM" id="SSF81383">
    <property type="entry name" value="F-box domain"/>
    <property type="match status" value="1"/>
</dbReference>
<evidence type="ECO:0000259" key="3">
    <source>
        <dbReference type="Pfam" id="PF23635"/>
    </source>
</evidence>
<sequence length="187" mass="21036">RRERTEPITPPPPPPPSSASAAASVLGNDDLLREILLRLGFATCLVRAAAVSRRWLRHASDPAFLRHFRELDPPRLLGFYIVTYCNRPFPRFVPLPQPPELAAVIRRSSFELTDSFSNGNWKLVDTICLLQVFGPLADPSWPPGVAVHVDAVGDNADFVFLRIHFEVFYMCIRSRTVKKVYDLKAGL</sequence>
<dbReference type="InterPro" id="IPR036047">
    <property type="entry name" value="F-box-like_dom_sf"/>
</dbReference>
<dbReference type="InterPro" id="IPR001810">
    <property type="entry name" value="F-box_dom"/>
</dbReference>
<name>A0A1E5UWS3_9POAL</name>
<dbReference type="EMBL" id="LWDX02060332">
    <property type="protein sequence ID" value="OEL17288.1"/>
    <property type="molecule type" value="Genomic_DNA"/>
</dbReference>
<evidence type="ECO:0000313" key="5">
    <source>
        <dbReference type="Proteomes" id="UP000095767"/>
    </source>
</evidence>
<gene>
    <name evidence="4" type="ORF">BAE44_0021693</name>
</gene>
<dbReference type="AlphaFoldDB" id="A0A1E5UWS3"/>
<evidence type="ECO:0000313" key="4">
    <source>
        <dbReference type="EMBL" id="OEL17288.1"/>
    </source>
</evidence>
<reference evidence="4 5" key="1">
    <citation type="submission" date="2016-09" db="EMBL/GenBank/DDBJ databases">
        <title>The draft genome of Dichanthelium oligosanthes: A C3 panicoid grass species.</title>
        <authorList>
            <person name="Studer A.J."/>
            <person name="Schnable J.C."/>
            <person name="Brutnell T.P."/>
        </authorList>
    </citation>
    <scope>NUCLEOTIDE SEQUENCE [LARGE SCALE GENOMIC DNA]</scope>
    <source>
        <strain evidence="5">cv. Kellogg 1175</strain>
        <tissue evidence="4">Leaf</tissue>
    </source>
</reference>
<dbReference type="Gene3D" id="1.20.1280.50">
    <property type="match status" value="1"/>
</dbReference>
<dbReference type="Pfam" id="PF23635">
    <property type="entry name" value="Beta-prop_AT5G49610-like"/>
    <property type="match status" value="1"/>
</dbReference>
<proteinExistence type="predicted"/>